<dbReference type="SUPFAM" id="SSF75304">
    <property type="entry name" value="Amidase signature (AS) enzymes"/>
    <property type="match status" value="1"/>
</dbReference>
<dbReference type="InterPro" id="IPR023631">
    <property type="entry name" value="Amidase_dom"/>
</dbReference>
<feature type="active site" description="Charge relay system" evidence="5">
    <location>
        <position position="136"/>
    </location>
</feature>
<evidence type="ECO:0000256" key="1">
    <source>
        <dbReference type="ARBA" id="ARBA00001311"/>
    </source>
</evidence>
<proteinExistence type="inferred from homology"/>
<dbReference type="InterPro" id="IPR036928">
    <property type="entry name" value="AS_sf"/>
</dbReference>
<evidence type="ECO:0000256" key="2">
    <source>
        <dbReference type="ARBA" id="ARBA00009199"/>
    </source>
</evidence>
<organism evidence="8 9">
    <name type="scientific">Agrocybe pediades</name>
    <dbReference type="NCBI Taxonomy" id="84607"/>
    <lineage>
        <taxon>Eukaryota</taxon>
        <taxon>Fungi</taxon>
        <taxon>Dikarya</taxon>
        <taxon>Basidiomycota</taxon>
        <taxon>Agaricomycotina</taxon>
        <taxon>Agaricomycetes</taxon>
        <taxon>Agaricomycetidae</taxon>
        <taxon>Agaricales</taxon>
        <taxon>Agaricineae</taxon>
        <taxon>Strophariaceae</taxon>
        <taxon>Agrocybe</taxon>
    </lineage>
</organism>
<evidence type="ECO:0000313" key="8">
    <source>
        <dbReference type="EMBL" id="KAF4610937.1"/>
    </source>
</evidence>
<feature type="binding site" evidence="6">
    <location>
        <position position="185"/>
    </location>
    <ligand>
        <name>substrate</name>
    </ligand>
</feature>
<feature type="active site" description="Charge relay system" evidence="5">
    <location>
        <position position="211"/>
    </location>
</feature>
<evidence type="ECO:0000256" key="3">
    <source>
        <dbReference type="ARBA" id="ARBA00012922"/>
    </source>
</evidence>
<evidence type="ECO:0000259" key="7">
    <source>
        <dbReference type="Pfam" id="PF01425"/>
    </source>
</evidence>
<dbReference type="EMBL" id="JAACJL010000058">
    <property type="protein sequence ID" value="KAF4610937.1"/>
    <property type="molecule type" value="Genomic_DNA"/>
</dbReference>
<comment type="catalytic activity">
    <reaction evidence="1">
        <text>a monocarboxylic acid amide + H2O = a monocarboxylate + NH4(+)</text>
        <dbReference type="Rhea" id="RHEA:12020"/>
        <dbReference type="ChEBI" id="CHEBI:15377"/>
        <dbReference type="ChEBI" id="CHEBI:28938"/>
        <dbReference type="ChEBI" id="CHEBI:35757"/>
        <dbReference type="ChEBI" id="CHEBI:83628"/>
        <dbReference type="EC" id="3.5.1.4"/>
    </reaction>
</comment>
<feature type="domain" description="Amidase" evidence="7">
    <location>
        <begin position="80"/>
        <end position="562"/>
    </location>
</feature>
<evidence type="ECO:0000313" key="9">
    <source>
        <dbReference type="Proteomes" id="UP000521872"/>
    </source>
</evidence>
<feature type="active site" description="Acyl-ester intermediate" evidence="5">
    <location>
        <position position="235"/>
    </location>
</feature>
<sequence length="582" mass="65126">MEPSAEPEWRLLCARKRKDLQDSIPTAWRIPHAPIHDHPNVLDVPGTCGILNKKELIITETTDVNVILEKLKTAEWSSLEVTTAFCKRAVVAHQLTNCCTEIFVDRALDRARYLDETLAKTGKPVGPLHGLPVSLKDQFTIKGLETVMGYVSGVGQYADKDSVLVEMLNQCGAVLYVRTNVPQTLMWGETHNHVFGRTLNPYNRSLTPGGSSGGEGALVAMKGSPLGVGTDIGGSLRIPSTFCGLYTLRPSYARLPYYGAANALTGQESISSVLGPMTNSLSGVKEFMTAIIGAKPWNLDPVVIRKPWDEDEWNLSEHGGVGGQLCFAIMWDNGVVKPHPPLIRAMEMTKAALEKAGHKVIDWENHRHLEIYKNAETIFVADGNHDYKTECAKSGEPLITTMVPTKEEEVAEGYEYEPQYPFVKTLVGDPPEHRNAYELWRLHDEKRELRKSYLDHWQNTVNRTGTGRPVDAIISPAVAHTAVPHGLVTDSFYTTLCNALDYTTSVFPVTHVHPDLDRRHTRHKFYNYEDEFIYKLYETNIFEGCPVGLQLIGKTLEEEAVLRMTYIVDDALREWKTTNNLN</sequence>
<name>A0A8H4QH49_9AGAR</name>
<dbReference type="InterPro" id="IPR020556">
    <property type="entry name" value="Amidase_CS"/>
</dbReference>
<comment type="similarity">
    <text evidence="2">Belongs to the amidase family.</text>
</comment>
<evidence type="ECO:0000256" key="6">
    <source>
        <dbReference type="PIRSR" id="PIRSR001221-2"/>
    </source>
</evidence>
<protein>
    <recommendedName>
        <fullName evidence="3">amidase</fullName>
        <ecNumber evidence="3">3.5.1.4</ecNumber>
    </recommendedName>
</protein>
<keyword evidence="9" id="KW-1185">Reference proteome</keyword>
<dbReference type="PANTHER" id="PTHR46072">
    <property type="entry name" value="AMIDASE-RELATED-RELATED"/>
    <property type="match status" value="1"/>
</dbReference>
<dbReference type="AlphaFoldDB" id="A0A8H4QH49"/>
<dbReference type="PIRSF" id="PIRSF001221">
    <property type="entry name" value="Amidase_fungi"/>
    <property type="match status" value="1"/>
</dbReference>
<keyword evidence="4" id="KW-0378">Hydrolase</keyword>
<evidence type="ECO:0000256" key="4">
    <source>
        <dbReference type="ARBA" id="ARBA00022801"/>
    </source>
</evidence>
<feature type="binding site" evidence="6">
    <location>
        <begin position="232"/>
        <end position="235"/>
    </location>
    <ligand>
        <name>substrate</name>
    </ligand>
</feature>
<dbReference type="GO" id="GO:0004040">
    <property type="term" value="F:amidase activity"/>
    <property type="evidence" value="ECO:0007669"/>
    <property type="project" value="UniProtKB-EC"/>
</dbReference>
<dbReference type="Proteomes" id="UP000521872">
    <property type="component" value="Unassembled WGS sequence"/>
</dbReference>
<dbReference type="Pfam" id="PF01425">
    <property type="entry name" value="Amidase"/>
    <property type="match status" value="1"/>
</dbReference>
<accession>A0A8H4QH49</accession>
<dbReference type="Gene3D" id="3.90.1300.10">
    <property type="entry name" value="Amidase signature (AS) domain"/>
    <property type="match status" value="1"/>
</dbReference>
<gene>
    <name evidence="8" type="ORF">D9613_007006</name>
</gene>
<dbReference type="PROSITE" id="PS00571">
    <property type="entry name" value="AMIDASES"/>
    <property type="match status" value="1"/>
</dbReference>
<comment type="caution">
    <text evidence="8">The sequence shown here is derived from an EMBL/GenBank/DDBJ whole genome shotgun (WGS) entry which is preliminary data.</text>
</comment>
<reference evidence="8 9" key="1">
    <citation type="submission" date="2019-12" db="EMBL/GenBank/DDBJ databases">
        <authorList>
            <person name="Floudas D."/>
            <person name="Bentzer J."/>
            <person name="Ahren D."/>
            <person name="Johansson T."/>
            <person name="Persson P."/>
            <person name="Tunlid A."/>
        </authorList>
    </citation>
    <scope>NUCLEOTIDE SEQUENCE [LARGE SCALE GENOMIC DNA]</scope>
    <source>
        <strain evidence="8 9">CBS 102.39</strain>
    </source>
</reference>
<dbReference type="EC" id="3.5.1.4" evidence="3"/>
<evidence type="ECO:0000256" key="5">
    <source>
        <dbReference type="PIRSR" id="PIRSR001221-1"/>
    </source>
</evidence>
<feature type="binding site" evidence="6">
    <location>
        <position position="211"/>
    </location>
    <ligand>
        <name>substrate</name>
    </ligand>
</feature>